<dbReference type="Pfam" id="PF05137">
    <property type="entry name" value="PilN"/>
    <property type="match status" value="1"/>
</dbReference>
<organism evidence="2 3">
    <name type="scientific">Candidatus Shapirobacteria bacterium CG11_big_fil_rev_8_21_14_0_20_40_12</name>
    <dbReference type="NCBI Taxonomy" id="1974889"/>
    <lineage>
        <taxon>Bacteria</taxon>
        <taxon>Candidatus Shapironibacteriota</taxon>
    </lineage>
</organism>
<keyword evidence="1" id="KW-0812">Transmembrane</keyword>
<protein>
    <submittedName>
        <fullName evidence="2">Uncharacterized protein</fullName>
    </submittedName>
</protein>
<comment type="caution">
    <text evidence="2">The sequence shown here is derived from an EMBL/GenBank/DDBJ whole genome shotgun (WGS) entry which is preliminary data.</text>
</comment>
<dbReference type="AlphaFoldDB" id="A0A2H0KEY6"/>
<evidence type="ECO:0000313" key="2">
    <source>
        <dbReference type="EMBL" id="PIQ69820.1"/>
    </source>
</evidence>
<dbReference type="Proteomes" id="UP000231371">
    <property type="component" value="Unassembled WGS sequence"/>
</dbReference>
<evidence type="ECO:0000313" key="3">
    <source>
        <dbReference type="Proteomes" id="UP000231371"/>
    </source>
</evidence>
<keyword evidence="1" id="KW-0472">Membrane</keyword>
<dbReference type="InterPro" id="IPR052534">
    <property type="entry name" value="Extracell_DNA_Util/SecSys_Comp"/>
</dbReference>
<accession>A0A2H0KEY6</accession>
<dbReference type="InterPro" id="IPR007813">
    <property type="entry name" value="PilN"/>
</dbReference>
<gene>
    <name evidence="2" type="ORF">COV89_03785</name>
</gene>
<dbReference type="PANTHER" id="PTHR40278">
    <property type="entry name" value="DNA UTILIZATION PROTEIN HOFN"/>
    <property type="match status" value="1"/>
</dbReference>
<proteinExistence type="predicted"/>
<name>A0A2H0KEY6_9BACT</name>
<dbReference type="PANTHER" id="PTHR40278:SF1">
    <property type="entry name" value="DNA UTILIZATION PROTEIN HOFN"/>
    <property type="match status" value="1"/>
</dbReference>
<evidence type="ECO:0000256" key="1">
    <source>
        <dbReference type="SAM" id="Phobius"/>
    </source>
</evidence>
<feature type="transmembrane region" description="Helical" evidence="1">
    <location>
        <begin position="33"/>
        <end position="52"/>
    </location>
</feature>
<reference evidence="2 3" key="1">
    <citation type="submission" date="2017-09" db="EMBL/GenBank/DDBJ databases">
        <title>Depth-based differentiation of microbial function through sediment-hosted aquifers and enrichment of novel symbionts in the deep terrestrial subsurface.</title>
        <authorList>
            <person name="Probst A.J."/>
            <person name="Ladd B."/>
            <person name="Jarett J.K."/>
            <person name="Geller-Mcgrath D.E."/>
            <person name="Sieber C.M."/>
            <person name="Emerson J.B."/>
            <person name="Anantharaman K."/>
            <person name="Thomas B.C."/>
            <person name="Malmstrom R."/>
            <person name="Stieglmeier M."/>
            <person name="Klingl A."/>
            <person name="Woyke T."/>
            <person name="Ryan C.M."/>
            <person name="Banfield J.F."/>
        </authorList>
    </citation>
    <scope>NUCLEOTIDE SEQUENCE [LARGE SCALE GENOMIC DNA]</scope>
    <source>
        <strain evidence="2">CG11_big_fil_rev_8_21_14_0_20_40_12</strain>
    </source>
</reference>
<sequence>MLGKTKVNLFPKTGFENTNAGKLLNWATSTGRWIVVLTEFVVICAFLSRFYFDTKLSNLFDSLRQKKAMVSSMADFEQEFLLVQEKAKLIKGILAEEQRPSVIVNQVSQLIPLDVTFNAIQIEKSNLRISGNSLSEQGISLLLTGIKRQPNFSQISLGTISQKEFAPGINFEISAVFKK</sequence>
<dbReference type="EMBL" id="PCVI01000061">
    <property type="protein sequence ID" value="PIQ69820.1"/>
    <property type="molecule type" value="Genomic_DNA"/>
</dbReference>
<keyword evidence="1" id="KW-1133">Transmembrane helix</keyword>